<gene>
    <name evidence="5" type="ORF">EV674_11349</name>
</gene>
<sequence>MNVTNLQLVLACATVLALLGALLWALVRVRTFNTLQAEHQALRQREQELISAIRASGGGQWEWDVRNRQLSFHGHFYAQFGLFEIPPEKRTAYWTSLRHPDDAARLADPLRQAMDGEVHTYEAELRVRDKNGQWRWVLSRGSVTQHGADGKPLRMVGMSLDVTARRATEQALRTSEAKYNTIYQALPDPAGISRVADGRYIEVNPAFCQLLGRPREDVVGRTSAELNIWATEHERTRLLETFARDGQVDKLNLVARKLDGTRVPGLMSAYPVQIDGEECFVFVFHDITQEQHARDALQASNSLLQQAGRLARLGVWEDMPARGPVYWSDVCYDIHGLPPGSPLPQDYVQRHVAPAWHDTFRNALRRCIRERVEWSLEIEIVRADGRLVWMRSLGEPVIENGRVVRIRGVMQDIDASKRAEALVREREALLSLTMTAASLGRWDWDLPAGTLQGDAHWQHLRGLQPGDESAARPQPWQDCVVPEDAAKITRELERHTAQPDTHFDATWRIPLPHGGQRWLRNLGKTVAHDASGAPLRMLGVSIDVTQQREQEQQLQRLAHHDALTGLPNRVLLARKLTEAMAQARVQGSLLGVAYLDLDGFKPVNDRHGHDAGDRLLVMAAGRLTRALRATDCVARLGGDEFVILLPGLHGATDCEKALRQVMASIAAPYALGNDCVSVTASIGYTLFPQDDADADALVRHADQAMYAAKQAGRNRYHQFDSASERAAQQVQADTARVQAALQGGQFMLYLQPKVDMRLGTVVGAEALARWQHPEQGVLSPAAFLPLIEGTALEIAFGTWVVDTALEMAQTLHAQGLNLTISVNITAPHLQQTDFAPWMASRLARYPQLPRSSLKIEITETAALYNLAPVAQTLLQLREIGVNTALDDFGTGYSSLTYLRRLPLDTLKIDQSFVRGMMGDAGDLAIVQGVIGLAHSFGYHVIAEGVETVPQGSMLLELGCRLAQGYCIARPMPLQDFIAWAPHWQAPAPWRCSPDSQVTI</sequence>
<dbReference type="InterPro" id="IPR043128">
    <property type="entry name" value="Rev_trsase/Diguanyl_cyclase"/>
</dbReference>
<dbReference type="PROSITE" id="PS50887">
    <property type="entry name" value="GGDEF"/>
    <property type="match status" value="1"/>
</dbReference>
<dbReference type="PROSITE" id="PS50113">
    <property type="entry name" value="PAC"/>
    <property type="match status" value="3"/>
</dbReference>
<accession>A0A4R2N8I2</accession>
<dbReference type="SUPFAM" id="SSF55073">
    <property type="entry name" value="Nucleotide cyclase"/>
    <property type="match status" value="1"/>
</dbReference>
<dbReference type="AlphaFoldDB" id="A0A4R2N8I2"/>
<protein>
    <submittedName>
        <fullName evidence="5">PAS domain S-box-containing protein/diguanylate cyclase (GGDEF)-like protein</fullName>
    </submittedName>
</protein>
<dbReference type="Gene3D" id="3.20.20.450">
    <property type="entry name" value="EAL domain"/>
    <property type="match status" value="1"/>
</dbReference>
<dbReference type="PROSITE" id="PS50112">
    <property type="entry name" value="PAS"/>
    <property type="match status" value="1"/>
</dbReference>
<dbReference type="CDD" id="cd01948">
    <property type="entry name" value="EAL"/>
    <property type="match status" value="1"/>
</dbReference>
<dbReference type="CDD" id="cd00130">
    <property type="entry name" value="PAS"/>
    <property type="match status" value="3"/>
</dbReference>
<dbReference type="SUPFAM" id="SSF141868">
    <property type="entry name" value="EAL domain-like"/>
    <property type="match status" value="1"/>
</dbReference>
<dbReference type="Gene3D" id="3.30.70.270">
    <property type="match status" value="1"/>
</dbReference>
<dbReference type="Pfam" id="PF00990">
    <property type="entry name" value="GGDEF"/>
    <property type="match status" value="1"/>
</dbReference>
<dbReference type="FunFam" id="3.30.70.270:FF:000001">
    <property type="entry name" value="Diguanylate cyclase domain protein"/>
    <property type="match status" value="1"/>
</dbReference>
<feature type="domain" description="PAS" evidence="1">
    <location>
        <begin position="196"/>
        <end position="222"/>
    </location>
</feature>
<dbReference type="SUPFAM" id="SSF55785">
    <property type="entry name" value="PYP-like sensor domain (PAS domain)"/>
    <property type="match status" value="4"/>
</dbReference>
<dbReference type="EMBL" id="SLXH01000013">
    <property type="protein sequence ID" value="TCP17282.1"/>
    <property type="molecule type" value="Genomic_DNA"/>
</dbReference>
<evidence type="ECO:0000259" key="2">
    <source>
        <dbReference type="PROSITE" id="PS50113"/>
    </source>
</evidence>
<dbReference type="InterPro" id="IPR013655">
    <property type="entry name" value="PAS_fold_3"/>
</dbReference>
<keyword evidence="6" id="KW-1185">Reference proteome</keyword>
<dbReference type="Pfam" id="PF08447">
    <property type="entry name" value="PAS_3"/>
    <property type="match status" value="3"/>
</dbReference>
<dbReference type="Gene3D" id="2.10.70.100">
    <property type="match status" value="1"/>
</dbReference>
<dbReference type="CDD" id="cd01949">
    <property type="entry name" value="GGDEF"/>
    <property type="match status" value="1"/>
</dbReference>
<name>A0A4R2N8I2_9BURK</name>
<dbReference type="InterPro" id="IPR035919">
    <property type="entry name" value="EAL_sf"/>
</dbReference>
<feature type="domain" description="EAL" evidence="3">
    <location>
        <begin position="730"/>
        <end position="984"/>
    </location>
</feature>
<feature type="domain" description="GGDEF" evidence="4">
    <location>
        <begin position="588"/>
        <end position="721"/>
    </location>
</feature>
<dbReference type="SMART" id="SM00052">
    <property type="entry name" value="EAL"/>
    <property type="match status" value="1"/>
</dbReference>
<evidence type="ECO:0000259" key="3">
    <source>
        <dbReference type="PROSITE" id="PS50883"/>
    </source>
</evidence>
<dbReference type="PROSITE" id="PS50883">
    <property type="entry name" value="EAL"/>
    <property type="match status" value="1"/>
</dbReference>
<proteinExistence type="predicted"/>
<dbReference type="Pfam" id="PF13426">
    <property type="entry name" value="PAS_9"/>
    <property type="match status" value="1"/>
</dbReference>
<dbReference type="InterPro" id="IPR035965">
    <property type="entry name" value="PAS-like_dom_sf"/>
</dbReference>
<evidence type="ECO:0000313" key="5">
    <source>
        <dbReference type="EMBL" id="TCP17282.1"/>
    </source>
</evidence>
<dbReference type="SMART" id="SM00091">
    <property type="entry name" value="PAS"/>
    <property type="match status" value="2"/>
</dbReference>
<dbReference type="InterPro" id="IPR001610">
    <property type="entry name" value="PAC"/>
</dbReference>
<dbReference type="SMART" id="SM00086">
    <property type="entry name" value="PAC"/>
    <property type="match status" value="4"/>
</dbReference>
<dbReference type="Pfam" id="PF00563">
    <property type="entry name" value="EAL"/>
    <property type="match status" value="1"/>
</dbReference>
<evidence type="ECO:0000259" key="1">
    <source>
        <dbReference type="PROSITE" id="PS50112"/>
    </source>
</evidence>
<dbReference type="SMART" id="SM00267">
    <property type="entry name" value="GGDEF"/>
    <property type="match status" value="1"/>
</dbReference>
<reference evidence="5 6" key="1">
    <citation type="submission" date="2019-03" db="EMBL/GenBank/DDBJ databases">
        <title>Genomic Encyclopedia of Type Strains, Phase IV (KMG-IV): sequencing the most valuable type-strain genomes for metagenomic binning, comparative biology and taxonomic classification.</title>
        <authorList>
            <person name="Goeker M."/>
        </authorList>
    </citation>
    <scope>NUCLEOTIDE SEQUENCE [LARGE SCALE GENOMIC DNA]</scope>
    <source>
        <strain evidence="5 6">DSM 1837</strain>
    </source>
</reference>
<comment type="caution">
    <text evidence="5">The sequence shown here is derived from an EMBL/GenBank/DDBJ whole genome shotgun (WGS) entry which is preliminary data.</text>
</comment>
<dbReference type="PANTHER" id="PTHR44757:SF2">
    <property type="entry name" value="BIOFILM ARCHITECTURE MAINTENANCE PROTEIN MBAA"/>
    <property type="match status" value="1"/>
</dbReference>
<feature type="domain" description="PAC" evidence="2">
    <location>
        <begin position="121"/>
        <end position="174"/>
    </location>
</feature>
<dbReference type="NCBIfam" id="TIGR00254">
    <property type="entry name" value="GGDEF"/>
    <property type="match status" value="1"/>
</dbReference>
<organism evidence="5 6">
    <name type="scientific">Simplicispira metamorpha</name>
    <dbReference type="NCBI Taxonomy" id="80881"/>
    <lineage>
        <taxon>Bacteria</taxon>
        <taxon>Pseudomonadati</taxon>
        <taxon>Pseudomonadota</taxon>
        <taxon>Betaproteobacteria</taxon>
        <taxon>Burkholderiales</taxon>
        <taxon>Comamonadaceae</taxon>
        <taxon>Simplicispira</taxon>
    </lineage>
</organism>
<evidence type="ECO:0000313" key="6">
    <source>
        <dbReference type="Proteomes" id="UP000295182"/>
    </source>
</evidence>
<dbReference type="RefSeq" id="WP_241524926.1">
    <property type="nucleotide sequence ID" value="NZ_QXNC01000013.1"/>
</dbReference>
<dbReference type="InterPro" id="IPR001633">
    <property type="entry name" value="EAL_dom"/>
</dbReference>
<dbReference type="InterPro" id="IPR000160">
    <property type="entry name" value="GGDEF_dom"/>
</dbReference>
<dbReference type="InterPro" id="IPR029787">
    <property type="entry name" value="Nucleotide_cyclase"/>
</dbReference>
<dbReference type="PANTHER" id="PTHR44757">
    <property type="entry name" value="DIGUANYLATE CYCLASE DGCP"/>
    <property type="match status" value="1"/>
</dbReference>
<dbReference type="Proteomes" id="UP000295182">
    <property type="component" value="Unassembled WGS sequence"/>
</dbReference>
<dbReference type="GO" id="GO:0003824">
    <property type="term" value="F:catalytic activity"/>
    <property type="evidence" value="ECO:0007669"/>
    <property type="project" value="UniProtKB-ARBA"/>
</dbReference>
<dbReference type="NCBIfam" id="TIGR00229">
    <property type="entry name" value="sensory_box"/>
    <property type="match status" value="2"/>
</dbReference>
<dbReference type="InterPro" id="IPR000014">
    <property type="entry name" value="PAS"/>
</dbReference>
<feature type="domain" description="PAC" evidence="2">
    <location>
        <begin position="374"/>
        <end position="425"/>
    </location>
</feature>
<evidence type="ECO:0000259" key="4">
    <source>
        <dbReference type="PROSITE" id="PS50887"/>
    </source>
</evidence>
<dbReference type="InterPro" id="IPR052155">
    <property type="entry name" value="Biofilm_reg_signaling"/>
</dbReference>
<feature type="domain" description="PAC" evidence="2">
    <location>
        <begin position="503"/>
        <end position="556"/>
    </location>
</feature>
<dbReference type="InterPro" id="IPR000700">
    <property type="entry name" value="PAS-assoc_C"/>
</dbReference>
<dbReference type="Gene3D" id="3.30.450.20">
    <property type="entry name" value="PAS domain"/>
    <property type="match status" value="4"/>
</dbReference>